<dbReference type="CDD" id="cd01894">
    <property type="entry name" value="EngA1"/>
    <property type="match status" value="1"/>
</dbReference>
<evidence type="ECO:0000256" key="9">
    <source>
        <dbReference type="PROSITE-ProRule" id="PRU01049"/>
    </source>
</evidence>
<evidence type="ECO:0000256" key="4">
    <source>
        <dbReference type="ARBA" id="ARBA00022737"/>
    </source>
</evidence>
<keyword evidence="6 8" id="KW-0342">GTP-binding</keyword>
<evidence type="ECO:0000313" key="14">
    <source>
        <dbReference type="Proteomes" id="UP000176846"/>
    </source>
</evidence>
<evidence type="ECO:0000256" key="6">
    <source>
        <dbReference type="ARBA" id="ARBA00023134"/>
    </source>
</evidence>
<dbReference type="PROSITE" id="PS51712">
    <property type="entry name" value="G_ENGA"/>
    <property type="match status" value="1"/>
</dbReference>
<feature type="binding site" evidence="8">
    <location>
        <begin position="209"/>
        <end position="216"/>
    </location>
    <ligand>
        <name>GTP</name>
        <dbReference type="ChEBI" id="CHEBI:37565"/>
        <label>2</label>
    </ligand>
</feature>
<dbReference type="PIRSF" id="PIRSF006485">
    <property type="entry name" value="GTP-binding_EngA"/>
    <property type="match status" value="1"/>
</dbReference>
<dbReference type="PRINTS" id="PR00326">
    <property type="entry name" value="GTP1OBG"/>
</dbReference>
<feature type="binding site" evidence="8">
    <location>
        <begin position="16"/>
        <end position="23"/>
    </location>
    <ligand>
        <name>GTP</name>
        <dbReference type="ChEBI" id="CHEBI:37565"/>
        <label>1</label>
    </ligand>
</feature>
<evidence type="ECO:0000256" key="10">
    <source>
        <dbReference type="RuleBase" id="RU004481"/>
    </source>
</evidence>
<dbReference type="InterPro" id="IPR015946">
    <property type="entry name" value="KH_dom-like_a/b"/>
</dbReference>
<feature type="region of interest" description="Disordered" evidence="11">
    <location>
        <begin position="65"/>
        <end position="85"/>
    </location>
</feature>
<dbReference type="InterPro" id="IPR031166">
    <property type="entry name" value="G_ENGA"/>
</dbReference>
<comment type="caution">
    <text evidence="13">The sequence shown here is derived from an EMBL/GenBank/DDBJ whole genome shotgun (WGS) entry which is preliminary data.</text>
</comment>
<keyword evidence="3 8" id="KW-0690">Ribosome biogenesis</keyword>
<comment type="similarity">
    <text evidence="1 8 9 10">Belongs to the TRAFAC class TrmE-Era-EngA-EngB-Septin-like GTPase superfamily. EngA (Der) GTPase family.</text>
</comment>
<comment type="function">
    <text evidence="8 10">GTPase that plays an essential role in the late steps of ribosome biogenesis.</text>
</comment>
<dbReference type="NCBIfam" id="TIGR00231">
    <property type="entry name" value="small_GTP"/>
    <property type="match status" value="2"/>
</dbReference>
<feature type="binding site" evidence="8">
    <location>
        <begin position="321"/>
        <end position="324"/>
    </location>
    <ligand>
        <name>GTP</name>
        <dbReference type="ChEBI" id="CHEBI:37565"/>
        <label>2</label>
    </ligand>
</feature>
<sequence>MPADFGQGPPKVVLVGRINVGKSTLFNRLIERRAALVSSIPGTTRDRKENVCEWRGLPFILVDTGGVEAPSHKPKKPKSPTKPPQEIADLSQLITAQTERAIKEASLVLLVTNAHDGALPQDKRWAEVLRGKKTTIIVVNKVDNSARATAVSEFYKLGLGEPQPVSATNGRGTGDLLDLIVTILKKQDHTSKIKTSKDAERPITLAILGQPNSGKSTLLNALLQEERVIVSPIPHTTREPQDIPFTFAEQELLLIDTAGIRRKSHVDAGVERQGVSASLNTVGRADVVILVIDALRGPTIQDQKLARYIVDHGKGLILAINKWDLIADKTAQTMKIVTRHLRDLLPGLDWVPIIFISAKKNQRLKEMLELALGAKTSGQMSMSEEDLMNFLKIVVKKHRPTKAGGVRHPKILSLKQVHAEPPRFEVTALGELHPSYLKFLENRLREHFGFTGTPIAITLKTRRKRTVK</sequence>
<comment type="subunit">
    <text evidence="8">Associates with the 50S ribosomal subunit.</text>
</comment>
<evidence type="ECO:0000256" key="7">
    <source>
        <dbReference type="ARBA" id="ARBA00032345"/>
    </source>
</evidence>
<feature type="binding site" evidence="8">
    <location>
        <begin position="256"/>
        <end position="260"/>
    </location>
    <ligand>
        <name>GTP</name>
        <dbReference type="ChEBI" id="CHEBI:37565"/>
        <label>2</label>
    </ligand>
</feature>
<dbReference type="EMBL" id="MGEK01000025">
    <property type="protein sequence ID" value="OGL81734.1"/>
    <property type="molecule type" value="Genomic_DNA"/>
</dbReference>
<dbReference type="GO" id="GO:0042254">
    <property type="term" value="P:ribosome biogenesis"/>
    <property type="evidence" value="ECO:0007669"/>
    <property type="project" value="UniProtKB-KW"/>
</dbReference>
<feature type="binding site" evidence="8">
    <location>
        <begin position="140"/>
        <end position="143"/>
    </location>
    <ligand>
        <name>GTP</name>
        <dbReference type="ChEBI" id="CHEBI:37565"/>
        <label>1</label>
    </ligand>
</feature>
<dbReference type="Pfam" id="PF14714">
    <property type="entry name" value="KH_dom-like"/>
    <property type="match status" value="1"/>
</dbReference>
<dbReference type="PANTHER" id="PTHR43834:SF6">
    <property type="entry name" value="GTPASE DER"/>
    <property type="match status" value="1"/>
</dbReference>
<evidence type="ECO:0000313" key="13">
    <source>
        <dbReference type="EMBL" id="OGL81734.1"/>
    </source>
</evidence>
<organism evidence="13 14">
    <name type="scientific">Candidatus Uhrbacteria bacterium RIFCSPLOWO2_01_FULL_47_25</name>
    <dbReference type="NCBI Taxonomy" id="1802402"/>
    <lineage>
        <taxon>Bacteria</taxon>
        <taxon>Candidatus Uhriibacteriota</taxon>
    </lineage>
</organism>
<evidence type="ECO:0000256" key="11">
    <source>
        <dbReference type="SAM" id="MobiDB-lite"/>
    </source>
</evidence>
<dbReference type="AlphaFoldDB" id="A0A1F7UVG8"/>
<keyword evidence="5 8" id="KW-0547">Nucleotide-binding</keyword>
<dbReference type="NCBIfam" id="TIGR03594">
    <property type="entry name" value="GTPase_EngA"/>
    <property type="match status" value="1"/>
</dbReference>
<protein>
    <recommendedName>
        <fullName evidence="2 8">GTPase Der</fullName>
    </recommendedName>
    <alternativeName>
        <fullName evidence="7 8">GTP-binding protein EngA</fullName>
    </alternativeName>
</protein>
<feature type="domain" description="EngA-type G" evidence="12">
    <location>
        <begin position="203"/>
        <end position="379"/>
    </location>
</feature>
<proteinExistence type="inferred from homology"/>
<evidence type="ECO:0000256" key="5">
    <source>
        <dbReference type="ARBA" id="ARBA00022741"/>
    </source>
</evidence>
<dbReference type="InterPro" id="IPR005225">
    <property type="entry name" value="Small_GTP-bd"/>
</dbReference>
<dbReference type="CDD" id="cd01895">
    <property type="entry name" value="EngA2"/>
    <property type="match status" value="1"/>
</dbReference>
<dbReference type="Proteomes" id="UP000176846">
    <property type="component" value="Unassembled WGS sequence"/>
</dbReference>
<dbReference type="InterPro" id="IPR027417">
    <property type="entry name" value="P-loop_NTPase"/>
</dbReference>
<keyword evidence="4 10" id="KW-0677">Repeat</keyword>
<reference evidence="13 14" key="1">
    <citation type="journal article" date="2016" name="Nat. Commun.">
        <title>Thousands of microbial genomes shed light on interconnected biogeochemical processes in an aquifer system.</title>
        <authorList>
            <person name="Anantharaman K."/>
            <person name="Brown C.T."/>
            <person name="Hug L.A."/>
            <person name="Sharon I."/>
            <person name="Castelle C.J."/>
            <person name="Probst A.J."/>
            <person name="Thomas B.C."/>
            <person name="Singh A."/>
            <person name="Wilkins M.J."/>
            <person name="Karaoz U."/>
            <person name="Brodie E.L."/>
            <person name="Williams K.H."/>
            <person name="Hubbard S.S."/>
            <person name="Banfield J.F."/>
        </authorList>
    </citation>
    <scope>NUCLEOTIDE SEQUENCE [LARGE SCALE GENOMIC DNA]</scope>
</reference>
<dbReference type="InterPro" id="IPR016484">
    <property type="entry name" value="GTPase_Der"/>
</dbReference>
<dbReference type="PANTHER" id="PTHR43834">
    <property type="entry name" value="GTPASE DER"/>
    <property type="match status" value="1"/>
</dbReference>
<evidence type="ECO:0000259" key="12">
    <source>
        <dbReference type="PROSITE" id="PS51712"/>
    </source>
</evidence>
<dbReference type="Gene3D" id="3.40.50.300">
    <property type="entry name" value="P-loop containing nucleotide triphosphate hydrolases"/>
    <property type="match status" value="2"/>
</dbReference>
<evidence type="ECO:0000256" key="8">
    <source>
        <dbReference type="HAMAP-Rule" id="MF_00195"/>
    </source>
</evidence>
<evidence type="ECO:0000256" key="1">
    <source>
        <dbReference type="ARBA" id="ARBA00008279"/>
    </source>
</evidence>
<dbReference type="InterPro" id="IPR032859">
    <property type="entry name" value="KH_dom-like"/>
</dbReference>
<dbReference type="Gene3D" id="3.30.300.20">
    <property type="match status" value="1"/>
</dbReference>
<name>A0A1F7UVG8_9BACT</name>
<feature type="binding site" evidence="8">
    <location>
        <begin position="63"/>
        <end position="67"/>
    </location>
    <ligand>
        <name>GTP</name>
        <dbReference type="ChEBI" id="CHEBI:37565"/>
        <label>1</label>
    </ligand>
</feature>
<dbReference type="HAMAP" id="MF_00195">
    <property type="entry name" value="GTPase_Der"/>
    <property type="match status" value="1"/>
</dbReference>
<dbReference type="GO" id="GO:0005525">
    <property type="term" value="F:GTP binding"/>
    <property type="evidence" value="ECO:0007669"/>
    <property type="project" value="UniProtKB-UniRule"/>
</dbReference>
<evidence type="ECO:0000256" key="2">
    <source>
        <dbReference type="ARBA" id="ARBA00020953"/>
    </source>
</evidence>
<evidence type="ECO:0000256" key="3">
    <source>
        <dbReference type="ARBA" id="ARBA00022517"/>
    </source>
</evidence>
<accession>A0A1F7UVG8</accession>
<dbReference type="InterPro" id="IPR006073">
    <property type="entry name" value="GTP-bd"/>
</dbReference>
<dbReference type="SUPFAM" id="SSF52540">
    <property type="entry name" value="P-loop containing nucleoside triphosphate hydrolases"/>
    <property type="match status" value="2"/>
</dbReference>
<dbReference type="Pfam" id="PF01926">
    <property type="entry name" value="MMR_HSR1"/>
    <property type="match status" value="2"/>
</dbReference>
<dbReference type="InterPro" id="IPR003593">
    <property type="entry name" value="AAA+_ATPase"/>
</dbReference>
<dbReference type="SMART" id="SM00382">
    <property type="entry name" value="AAA"/>
    <property type="match status" value="2"/>
</dbReference>
<gene>
    <name evidence="8" type="primary">der</name>
    <name evidence="13" type="ORF">A2936_04920</name>
</gene>